<accession>A0AAX4P2Y9</accession>
<evidence type="ECO:0000256" key="5">
    <source>
        <dbReference type="SAM" id="Coils"/>
    </source>
</evidence>
<dbReference type="Pfam" id="PF13445">
    <property type="entry name" value="zf-RING_UBOX"/>
    <property type="match status" value="1"/>
</dbReference>
<dbReference type="PANTHER" id="PTHR14134">
    <property type="entry name" value="E3 UBIQUITIN-PROTEIN LIGASE RAD18"/>
    <property type="match status" value="1"/>
</dbReference>
<keyword evidence="5" id="KW-0175">Coiled coil</keyword>
<evidence type="ECO:0000256" key="3">
    <source>
        <dbReference type="ARBA" id="ARBA00022833"/>
    </source>
</evidence>
<feature type="compositionally biased region" description="Basic and acidic residues" evidence="6">
    <location>
        <begin position="24"/>
        <end position="37"/>
    </location>
</feature>
<dbReference type="GO" id="GO:0003697">
    <property type="term" value="F:single-stranded DNA binding"/>
    <property type="evidence" value="ECO:0007669"/>
    <property type="project" value="InterPro"/>
</dbReference>
<evidence type="ECO:0000256" key="4">
    <source>
        <dbReference type="PROSITE-ProRule" id="PRU00175"/>
    </source>
</evidence>
<sequence>MSSSSEAYNARLQEIRSRQQNWMRQRESAIEREKVEADILSTREPVYYEDEGGDEAGPSTSGGQGSSRQDRVERTVQRVAPEEIVDALTIRLAEKIKAELQLEDRAELGKVKAKVNREKANVNKLEGFLAKEIASHKCPICYELMLPPDHTPLLLFPCGHTFCATCLKTHEKYNRRKCPYCRQKIESTAANISLQQLTQNYVQQKRRLVQRTGGDISAAAAPAAEEEGELFEETFELEDGAALSGDEGEGGEAGGGVHESYVSKYRGVEMRVKILENELVDTKEEEIDLTRELDAANKVLEHLLQEKQHCLREEERIRRTRELIQSQLAEQEQKLRQVTQKQEGCSRRSALIVETLKPLTLELDKLRLLVEGTDAV</sequence>
<feature type="domain" description="RING-type" evidence="7">
    <location>
        <begin position="138"/>
        <end position="182"/>
    </location>
</feature>
<evidence type="ECO:0000256" key="2">
    <source>
        <dbReference type="ARBA" id="ARBA00022771"/>
    </source>
</evidence>
<dbReference type="GO" id="GO:0008270">
    <property type="term" value="F:zinc ion binding"/>
    <property type="evidence" value="ECO:0007669"/>
    <property type="project" value="UniProtKB-KW"/>
</dbReference>
<dbReference type="PROSITE" id="PS50089">
    <property type="entry name" value="ZF_RING_2"/>
    <property type="match status" value="1"/>
</dbReference>
<reference evidence="8 9" key="1">
    <citation type="submission" date="2024-03" db="EMBL/GenBank/DDBJ databases">
        <title>Complete genome sequence of the green alga Chloropicon roscoffensis RCC1871.</title>
        <authorList>
            <person name="Lemieux C."/>
            <person name="Pombert J.-F."/>
            <person name="Otis C."/>
            <person name="Turmel M."/>
        </authorList>
    </citation>
    <scope>NUCLEOTIDE SEQUENCE [LARGE SCALE GENOMIC DNA]</scope>
    <source>
        <strain evidence="8 9">RCC1871</strain>
    </source>
</reference>
<organism evidence="8 9">
    <name type="scientific">Chloropicon roscoffensis</name>
    <dbReference type="NCBI Taxonomy" id="1461544"/>
    <lineage>
        <taxon>Eukaryota</taxon>
        <taxon>Viridiplantae</taxon>
        <taxon>Chlorophyta</taxon>
        <taxon>Chloropicophyceae</taxon>
        <taxon>Chloropicales</taxon>
        <taxon>Chloropicaceae</taxon>
        <taxon>Chloropicon</taxon>
    </lineage>
</organism>
<keyword evidence="2 4" id="KW-0863">Zinc-finger</keyword>
<feature type="region of interest" description="Disordered" evidence="6">
    <location>
        <begin position="1"/>
        <end position="75"/>
    </location>
</feature>
<evidence type="ECO:0000256" key="1">
    <source>
        <dbReference type="ARBA" id="ARBA00022723"/>
    </source>
</evidence>
<evidence type="ECO:0000259" key="7">
    <source>
        <dbReference type="PROSITE" id="PS50089"/>
    </source>
</evidence>
<dbReference type="InterPro" id="IPR039577">
    <property type="entry name" value="Rad18"/>
</dbReference>
<feature type="coiled-coil region" evidence="5">
    <location>
        <begin position="265"/>
        <end position="348"/>
    </location>
</feature>
<dbReference type="InterPro" id="IPR013083">
    <property type="entry name" value="Znf_RING/FYVE/PHD"/>
</dbReference>
<evidence type="ECO:0000313" key="8">
    <source>
        <dbReference type="EMBL" id="WZN60420.1"/>
    </source>
</evidence>
<keyword evidence="1" id="KW-0479">Metal-binding</keyword>
<keyword evidence="3" id="KW-0862">Zinc</keyword>
<dbReference type="Proteomes" id="UP001472866">
    <property type="component" value="Chromosome 03"/>
</dbReference>
<dbReference type="InterPro" id="IPR027370">
    <property type="entry name" value="Znf-RING_euk"/>
</dbReference>
<dbReference type="PANTHER" id="PTHR14134:SF3">
    <property type="entry name" value="RING-CH-TYPE DOMAIN-CONTAINING PROTEIN"/>
    <property type="match status" value="1"/>
</dbReference>
<dbReference type="InterPro" id="IPR001841">
    <property type="entry name" value="Znf_RING"/>
</dbReference>
<dbReference type="GO" id="GO:0006301">
    <property type="term" value="P:DNA damage tolerance"/>
    <property type="evidence" value="ECO:0007669"/>
    <property type="project" value="InterPro"/>
</dbReference>
<gene>
    <name evidence="8" type="ORF">HKI87_03g19490</name>
</gene>
<name>A0AAX4P2Y9_9CHLO</name>
<dbReference type="EMBL" id="CP151503">
    <property type="protein sequence ID" value="WZN60420.1"/>
    <property type="molecule type" value="Genomic_DNA"/>
</dbReference>
<dbReference type="Gene3D" id="3.30.40.10">
    <property type="entry name" value="Zinc/RING finger domain, C3HC4 (zinc finger)"/>
    <property type="match status" value="1"/>
</dbReference>
<dbReference type="SUPFAM" id="SSF57850">
    <property type="entry name" value="RING/U-box"/>
    <property type="match status" value="1"/>
</dbReference>
<dbReference type="GO" id="GO:0006513">
    <property type="term" value="P:protein monoubiquitination"/>
    <property type="evidence" value="ECO:0007669"/>
    <property type="project" value="InterPro"/>
</dbReference>
<protein>
    <submittedName>
        <fullName evidence="8">RING-type domain-containing protein</fullName>
    </submittedName>
</protein>
<proteinExistence type="predicted"/>
<dbReference type="GO" id="GO:0061630">
    <property type="term" value="F:ubiquitin protein ligase activity"/>
    <property type="evidence" value="ECO:0007669"/>
    <property type="project" value="InterPro"/>
</dbReference>
<dbReference type="PROSITE" id="PS00518">
    <property type="entry name" value="ZF_RING_1"/>
    <property type="match status" value="1"/>
</dbReference>
<dbReference type="AlphaFoldDB" id="A0AAX4P2Y9"/>
<dbReference type="InterPro" id="IPR017907">
    <property type="entry name" value="Znf_RING_CS"/>
</dbReference>
<keyword evidence="9" id="KW-1185">Reference proteome</keyword>
<evidence type="ECO:0000256" key="6">
    <source>
        <dbReference type="SAM" id="MobiDB-lite"/>
    </source>
</evidence>
<evidence type="ECO:0000313" key="9">
    <source>
        <dbReference type="Proteomes" id="UP001472866"/>
    </source>
</evidence>
<dbReference type="SMART" id="SM00184">
    <property type="entry name" value="RING"/>
    <property type="match status" value="1"/>
</dbReference>